<name>A0AAX2F386_9BACT</name>
<dbReference type="AlphaFoldDB" id="A0AAX2F386"/>
<sequence length="303" mass="34309">MKKTKILLVGMTTLLVASCGTKKAVVQQKPVQENKTTQPATPVVKDNKMESMVFMQRIADNALYQKNLVSNLTFTLNDGHKDITVPGILRMRKDEVIRLQLLIPILRSEVGRIEFAKDYVLFIDRIHKQYVKASYDEVGFLRDNGINFYSLQSLFWNQVFIPRQQKVSEADLSQFTVDESKAQEGETTLVGLKDGKMDYKWSVNPKNNQIVLTTVTYNSNAHGASKLSWTYDNFKAFGSKLFPASQALTINTPKIGQKPSKTLKANFDLESFSDASDWEVLTTPSEKYTKVSVEDILGKLMNF</sequence>
<gene>
    <name evidence="1" type="ORF">SAMN05444364_11023</name>
</gene>
<reference evidence="1 2" key="1">
    <citation type="submission" date="2016-11" db="EMBL/GenBank/DDBJ databases">
        <authorList>
            <person name="Varghese N."/>
            <person name="Submissions S."/>
        </authorList>
    </citation>
    <scope>NUCLEOTIDE SEQUENCE [LARGE SCALE GENOMIC DNA]</scope>
    <source>
        <strain evidence="1 2">DSM 22613</strain>
    </source>
</reference>
<dbReference type="EMBL" id="FQWA01000010">
    <property type="protein sequence ID" value="SHF79287.1"/>
    <property type="molecule type" value="Genomic_DNA"/>
</dbReference>
<dbReference type="Proteomes" id="UP000184105">
    <property type="component" value="Unassembled WGS sequence"/>
</dbReference>
<dbReference type="PROSITE" id="PS51257">
    <property type="entry name" value="PROKAR_LIPOPROTEIN"/>
    <property type="match status" value="1"/>
</dbReference>
<keyword evidence="2" id="KW-1185">Reference proteome</keyword>
<evidence type="ECO:0000313" key="1">
    <source>
        <dbReference type="EMBL" id="SHF79287.1"/>
    </source>
</evidence>
<evidence type="ECO:0008006" key="3">
    <source>
        <dbReference type="Google" id="ProtNLM"/>
    </source>
</evidence>
<dbReference type="InterPro" id="IPR025634">
    <property type="entry name" value="DUF4292"/>
</dbReference>
<proteinExistence type="predicted"/>
<dbReference type="Pfam" id="PF14125">
    <property type="entry name" value="DUF4292"/>
    <property type="match status" value="1"/>
</dbReference>
<evidence type="ECO:0000313" key="2">
    <source>
        <dbReference type="Proteomes" id="UP000184105"/>
    </source>
</evidence>
<accession>A0AAX2F386</accession>
<organism evidence="1 2">
    <name type="scientific">Prevotella scopos JCM 17725</name>
    <dbReference type="NCBI Taxonomy" id="1236518"/>
    <lineage>
        <taxon>Bacteria</taxon>
        <taxon>Pseudomonadati</taxon>
        <taxon>Bacteroidota</taxon>
        <taxon>Bacteroidia</taxon>
        <taxon>Bacteroidales</taxon>
        <taxon>Prevotellaceae</taxon>
        <taxon>Prevotella</taxon>
    </lineage>
</organism>
<dbReference type="RefSeq" id="WP_025837754.1">
    <property type="nucleotide sequence ID" value="NZ_BAKP01000011.1"/>
</dbReference>
<comment type="caution">
    <text evidence="1">The sequence shown here is derived from an EMBL/GenBank/DDBJ whole genome shotgun (WGS) entry which is preliminary data.</text>
</comment>
<protein>
    <recommendedName>
        <fullName evidence="3">Phage tail protein</fullName>
    </recommendedName>
</protein>